<organism evidence="4 5">
    <name type="scientific">Yinghuangia soli</name>
    <dbReference type="NCBI Taxonomy" id="2908204"/>
    <lineage>
        <taxon>Bacteria</taxon>
        <taxon>Bacillati</taxon>
        <taxon>Actinomycetota</taxon>
        <taxon>Actinomycetes</taxon>
        <taxon>Kitasatosporales</taxon>
        <taxon>Streptomycetaceae</taxon>
        <taxon>Yinghuangia</taxon>
    </lineage>
</organism>
<sequence length="538" mass="53878">MTDSPGRAAPDAPGPDDPRRSPQSPAEDAPAPDVQGTTPDSASDSTAGNAPDSAAESAPSEATDAAPDTAPSATGDATGDPADADAAAEGDAAPAPDASGGAKEGAAPAQPAAPDAPTAPESPATPAAPADAPAAPGWSAQQPPAAPGGWGAPGGPVPPNAPGWSPQQPPAGPPPGWGAPGGPPPQQTPMHGWGAPGGPGWGAPPQGGPGWGPPRGWQGPYLPAAKPGIIPLRPLGVGELLDGAVAAMRRHWKVMIGLSLVIAVITQAITVPLQWAMLNGVDTSVLEEDDPDPDELLDVLGPVVGFTAIDGVVLMLGQLIITGLLTLVVSRAVLGKSLTLGQAWSGARPLLLRLLGVSLMTFLIVLGLIFACMLPGLLILTVSDAGAALMVLGALGGMVLAFYAFILLQLAAPALILEKQTVRKALLRSRKLVTGSWWRVCGITLLIMLLVLLIGGVIQAPFAAVTGLSEFGDMVPDSFTDSVILGVGSVLAAAVTYPLAAGATALLYIDQRMRREALDLELGRAAGLVPDDATPAAP</sequence>
<feature type="domain" description="DUF7847" evidence="3">
    <location>
        <begin position="302"/>
        <end position="501"/>
    </location>
</feature>
<feature type="compositionally biased region" description="Low complexity" evidence="1">
    <location>
        <begin position="89"/>
        <end position="143"/>
    </location>
</feature>
<feature type="transmembrane region" description="Helical" evidence="2">
    <location>
        <begin position="350"/>
        <end position="380"/>
    </location>
</feature>
<dbReference type="EMBL" id="JAKFHA010000066">
    <property type="protein sequence ID" value="MCF2533926.1"/>
    <property type="molecule type" value="Genomic_DNA"/>
</dbReference>
<accession>A0AA41U5D6</accession>
<keyword evidence="2" id="KW-1133">Transmembrane helix</keyword>
<dbReference type="PANTHER" id="PTHR33133">
    <property type="entry name" value="OS08G0107100 PROTEIN-RELATED"/>
    <property type="match status" value="1"/>
</dbReference>
<feature type="transmembrane region" description="Helical" evidence="2">
    <location>
        <begin position="303"/>
        <end position="329"/>
    </location>
</feature>
<reference evidence="4" key="1">
    <citation type="submission" date="2022-01" db="EMBL/GenBank/DDBJ databases">
        <title>Genome-Based Taxonomic Classification of the Phylum Actinobacteria.</title>
        <authorList>
            <person name="Gao Y."/>
        </authorList>
    </citation>
    <scope>NUCLEOTIDE SEQUENCE</scope>
    <source>
        <strain evidence="4">KLBMP 8922</strain>
    </source>
</reference>
<feature type="compositionally biased region" description="Low complexity" evidence="1">
    <location>
        <begin position="1"/>
        <end position="11"/>
    </location>
</feature>
<feature type="compositionally biased region" description="Low complexity" evidence="1">
    <location>
        <begin position="50"/>
        <end position="81"/>
    </location>
</feature>
<proteinExistence type="predicted"/>
<feature type="transmembrane region" description="Helical" evidence="2">
    <location>
        <begin position="483"/>
        <end position="509"/>
    </location>
</feature>
<dbReference type="AlphaFoldDB" id="A0AA41U5D6"/>
<feature type="compositionally biased region" description="Pro residues" evidence="1">
    <location>
        <begin position="155"/>
        <end position="187"/>
    </location>
</feature>
<feature type="compositionally biased region" description="Polar residues" evidence="1">
    <location>
        <begin position="35"/>
        <end position="48"/>
    </location>
</feature>
<dbReference type="Proteomes" id="UP001165378">
    <property type="component" value="Unassembled WGS sequence"/>
</dbReference>
<dbReference type="RefSeq" id="WP_235058692.1">
    <property type="nucleotide sequence ID" value="NZ_JAKFHA010000066.1"/>
</dbReference>
<gene>
    <name evidence="4" type="ORF">LZ495_42830</name>
</gene>
<dbReference type="Pfam" id="PF25231">
    <property type="entry name" value="DUF7847"/>
    <property type="match status" value="1"/>
</dbReference>
<evidence type="ECO:0000313" key="4">
    <source>
        <dbReference type="EMBL" id="MCF2533926.1"/>
    </source>
</evidence>
<evidence type="ECO:0000256" key="2">
    <source>
        <dbReference type="SAM" id="Phobius"/>
    </source>
</evidence>
<feature type="transmembrane region" description="Helical" evidence="2">
    <location>
        <begin position="254"/>
        <end position="277"/>
    </location>
</feature>
<evidence type="ECO:0000313" key="5">
    <source>
        <dbReference type="Proteomes" id="UP001165378"/>
    </source>
</evidence>
<feature type="transmembrane region" description="Helical" evidence="2">
    <location>
        <begin position="386"/>
        <end position="416"/>
    </location>
</feature>
<protein>
    <recommendedName>
        <fullName evidence="3">DUF7847 domain-containing protein</fullName>
    </recommendedName>
</protein>
<keyword evidence="2" id="KW-0812">Transmembrane</keyword>
<keyword evidence="2" id="KW-0472">Membrane</keyword>
<feature type="transmembrane region" description="Helical" evidence="2">
    <location>
        <begin position="437"/>
        <end position="463"/>
    </location>
</feature>
<feature type="region of interest" description="Disordered" evidence="1">
    <location>
        <begin position="1"/>
        <end position="219"/>
    </location>
</feature>
<keyword evidence="5" id="KW-1185">Reference proteome</keyword>
<comment type="caution">
    <text evidence="4">The sequence shown here is derived from an EMBL/GenBank/DDBJ whole genome shotgun (WGS) entry which is preliminary data.</text>
</comment>
<evidence type="ECO:0000256" key="1">
    <source>
        <dbReference type="SAM" id="MobiDB-lite"/>
    </source>
</evidence>
<dbReference type="PANTHER" id="PTHR33133:SF1">
    <property type="entry name" value="EXPRESSED PROTEIN-RELATED"/>
    <property type="match status" value="1"/>
</dbReference>
<dbReference type="InterPro" id="IPR057169">
    <property type="entry name" value="DUF7847"/>
</dbReference>
<evidence type="ECO:0000259" key="3">
    <source>
        <dbReference type="Pfam" id="PF25231"/>
    </source>
</evidence>
<name>A0AA41U5D6_9ACTN</name>